<dbReference type="Pfam" id="PF25455">
    <property type="entry name" value="Beta-barrel_CAF17_C"/>
    <property type="match status" value="1"/>
</dbReference>
<dbReference type="InterPro" id="IPR017703">
    <property type="entry name" value="YgfZ/GCV_T_CS"/>
</dbReference>
<gene>
    <name evidence="3" type="ORF">ACFPLB_07005</name>
</gene>
<feature type="domain" description="CAF17 C-terminal" evidence="2">
    <location>
        <begin position="205"/>
        <end position="277"/>
    </location>
</feature>
<organism evidence="3 4">
    <name type="scientific">Aquamicrobium segne</name>
    <dbReference type="NCBI Taxonomy" id="469547"/>
    <lineage>
        <taxon>Bacteria</taxon>
        <taxon>Pseudomonadati</taxon>
        <taxon>Pseudomonadota</taxon>
        <taxon>Alphaproteobacteria</taxon>
        <taxon>Hyphomicrobiales</taxon>
        <taxon>Phyllobacteriaceae</taxon>
        <taxon>Aquamicrobium</taxon>
    </lineage>
</organism>
<comment type="caution">
    <text evidence="3">The sequence shown here is derived from an EMBL/GenBank/DDBJ whole genome shotgun (WGS) entry which is preliminary data.</text>
</comment>
<keyword evidence="1" id="KW-0809">Transit peptide</keyword>
<dbReference type="PANTHER" id="PTHR22602">
    <property type="entry name" value="TRANSFERASE CAF17, MITOCHONDRIAL-RELATED"/>
    <property type="match status" value="1"/>
</dbReference>
<accession>A0ABW0GVN3</accession>
<keyword evidence="4" id="KW-1185">Reference proteome</keyword>
<dbReference type="Proteomes" id="UP001596016">
    <property type="component" value="Unassembled WGS sequence"/>
</dbReference>
<dbReference type="InterPro" id="IPR057460">
    <property type="entry name" value="CAF17_C"/>
</dbReference>
<evidence type="ECO:0000313" key="4">
    <source>
        <dbReference type="Proteomes" id="UP001596016"/>
    </source>
</evidence>
<dbReference type="SUPFAM" id="SSF103025">
    <property type="entry name" value="Folate-binding domain"/>
    <property type="match status" value="1"/>
</dbReference>
<evidence type="ECO:0000313" key="3">
    <source>
        <dbReference type="EMBL" id="MFC5385715.1"/>
    </source>
</evidence>
<reference evidence="4" key="1">
    <citation type="journal article" date="2019" name="Int. J. Syst. Evol. Microbiol.">
        <title>The Global Catalogue of Microorganisms (GCM) 10K type strain sequencing project: providing services to taxonomists for standard genome sequencing and annotation.</title>
        <authorList>
            <consortium name="The Broad Institute Genomics Platform"/>
            <consortium name="The Broad Institute Genome Sequencing Center for Infectious Disease"/>
            <person name="Wu L."/>
            <person name="Ma J."/>
        </authorList>
    </citation>
    <scope>NUCLEOTIDE SEQUENCE [LARGE SCALE GENOMIC DNA]</scope>
    <source>
        <strain evidence="4">CGMCC 4.1415</strain>
    </source>
</reference>
<protein>
    <submittedName>
        <fullName evidence="3">YgfZ/GcvT domain-containing protein</fullName>
    </submittedName>
</protein>
<dbReference type="EMBL" id="JBHSLL010000018">
    <property type="protein sequence ID" value="MFC5385715.1"/>
    <property type="molecule type" value="Genomic_DNA"/>
</dbReference>
<dbReference type="Gene3D" id="3.30.1360.120">
    <property type="entry name" value="Probable tRNA modification gtpase trme, domain 1"/>
    <property type="match status" value="2"/>
</dbReference>
<sequence length="290" mass="31280">MPSTSLHDRAIILVSGPEAEHFLQNILTLDVEALQPGEVKPGALLSPQGKILFDFLISRTSANSGKDAFQLECRTAISDDFHRRLLLYKLRAKVEISKPEQSVVTIFWGDDSSFSESDPSLLNDTRFKDGLVKRSYAPPPATGNEDAWHEFRIASGIAESGSDFQPGDAFPHDVLLDQTGGIGFTKGCYVGQEVVSRMQHRGTARRRVLIATASAPLPPTGTELTVDGRPVGALGSVSGKQGLAIARIDRVKKAMDAKKPILADTIEVVLSIPDWAGFSFPEDASPAGKD</sequence>
<dbReference type="InterPro" id="IPR027266">
    <property type="entry name" value="TrmE/GcvT-like"/>
</dbReference>
<dbReference type="NCBIfam" id="TIGR03317">
    <property type="entry name" value="ygfZ_signature"/>
    <property type="match status" value="1"/>
</dbReference>
<dbReference type="PANTHER" id="PTHR22602:SF0">
    <property type="entry name" value="TRANSFERASE CAF17, MITOCHONDRIAL-RELATED"/>
    <property type="match status" value="1"/>
</dbReference>
<dbReference type="InterPro" id="IPR045179">
    <property type="entry name" value="YgfZ/GcvT"/>
</dbReference>
<dbReference type="RefSeq" id="WP_378228654.1">
    <property type="nucleotide sequence ID" value="NZ_JBHSLL010000018.1"/>
</dbReference>
<dbReference type="PIRSF" id="PIRSF006487">
    <property type="entry name" value="GcvT"/>
    <property type="match status" value="1"/>
</dbReference>
<proteinExistence type="predicted"/>
<evidence type="ECO:0000259" key="2">
    <source>
        <dbReference type="Pfam" id="PF25455"/>
    </source>
</evidence>
<name>A0ABW0GVN3_9HYPH</name>
<evidence type="ECO:0000256" key="1">
    <source>
        <dbReference type="ARBA" id="ARBA00022946"/>
    </source>
</evidence>